<dbReference type="Pfam" id="PF07030">
    <property type="entry name" value="Phage_Mu_Gp36"/>
    <property type="match status" value="1"/>
</dbReference>
<evidence type="ECO:0000256" key="1">
    <source>
        <dbReference type="SAM" id="MobiDB-lite"/>
    </source>
</evidence>
<reference evidence="2" key="1">
    <citation type="journal article" date="2021" name="PeerJ">
        <title>Extensive microbial diversity within the chicken gut microbiome revealed by metagenomics and culture.</title>
        <authorList>
            <person name="Gilroy R."/>
            <person name="Ravi A."/>
            <person name="Getino M."/>
            <person name="Pursley I."/>
            <person name="Horton D.L."/>
            <person name="Alikhan N.F."/>
            <person name="Baker D."/>
            <person name="Gharbi K."/>
            <person name="Hall N."/>
            <person name="Watson M."/>
            <person name="Adriaenssens E.M."/>
            <person name="Foster-Nyarko E."/>
            <person name="Jarju S."/>
            <person name="Secka A."/>
            <person name="Antonio M."/>
            <person name="Oren A."/>
            <person name="Chaudhuri R.R."/>
            <person name="La Ragione R."/>
            <person name="Hildebrand F."/>
            <person name="Pallen M.J."/>
        </authorList>
    </citation>
    <scope>NUCLEOTIDE SEQUENCE</scope>
    <source>
        <strain evidence="2">ChiSxjej5B17-1746</strain>
    </source>
</reference>
<dbReference type="EMBL" id="DXGI01000443">
    <property type="protein sequence ID" value="HIW79807.1"/>
    <property type="molecule type" value="Genomic_DNA"/>
</dbReference>
<organism evidence="2 3">
    <name type="scientific">Candidatus Bilophila faecipullorum</name>
    <dbReference type="NCBI Taxonomy" id="2838482"/>
    <lineage>
        <taxon>Bacteria</taxon>
        <taxon>Pseudomonadati</taxon>
        <taxon>Thermodesulfobacteriota</taxon>
        <taxon>Desulfovibrionia</taxon>
        <taxon>Desulfovibrionales</taxon>
        <taxon>Desulfovibrionaceae</taxon>
        <taxon>Bilophila</taxon>
    </lineage>
</organism>
<evidence type="ECO:0000313" key="2">
    <source>
        <dbReference type="EMBL" id="HIW79807.1"/>
    </source>
</evidence>
<proteinExistence type="predicted"/>
<dbReference type="InterPro" id="IPR009752">
    <property type="entry name" value="Phage_Mu_GpJ"/>
</dbReference>
<sequence length="140" mass="14874">MAYATLEQLASLFGAEEIRALSDRAGTGALDEEVVRDALERASSEVDSYLADRYATPLTGEVPVPAVVVSVTGDIARYRLTGGDVRESDPIRQRYVQALHWLRDVADGRASVPGLPPAEETAGGAVLVEPGSRPWGGARP</sequence>
<dbReference type="AlphaFoldDB" id="A0A9D1R475"/>
<comment type="caution">
    <text evidence="2">The sequence shown here is derived from an EMBL/GenBank/DDBJ whole genome shotgun (WGS) entry which is preliminary data.</text>
</comment>
<protein>
    <submittedName>
        <fullName evidence="2">DUF1320 domain-containing protein</fullName>
    </submittedName>
</protein>
<feature type="region of interest" description="Disordered" evidence="1">
    <location>
        <begin position="112"/>
        <end position="140"/>
    </location>
</feature>
<gene>
    <name evidence="2" type="ORF">H9874_11805</name>
</gene>
<name>A0A9D1R475_9BACT</name>
<reference evidence="2" key="2">
    <citation type="submission" date="2021-04" db="EMBL/GenBank/DDBJ databases">
        <authorList>
            <person name="Gilroy R."/>
        </authorList>
    </citation>
    <scope>NUCLEOTIDE SEQUENCE</scope>
    <source>
        <strain evidence="2">ChiSxjej5B17-1746</strain>
    </source>
</reference>
<dbReference type="Proteomes" id="UP000824264">
    <property type="component" value="Unassembled WGS sequence"/>
</dbReference>
<accession>A0A9D1R475</accession>
<evidence type="ECO:0000313" key="3">
    <source>
        <dbReference type="Proteomes" id="UP000824264"/>
    </source>
</evidence>